<organism evidence="1 2">
    <name type="scientific">Vibrio harveyi</name>
    <name type="common">Beneckea harveyi</name>
    <dbReference type="NCBI Taxonomy" id="669"/>
    <lineage>
        <taxon>Bacteria</taxon>
        <taxon>Pseudomonadati</taxon>
        <taxon>Pseudomonadota</taxon>
        <taxon>Gammaproteobacteria</taxon>
        <taxon>Vibrionales</taxon>
        <taxon>Vibrionaceae</taxon>
        <taxon>Vibrio</taxon>
    </lineage>
</organism>
<reference evidence="1 2" key="1">
    <citation type="submission" date="2012-10" db="EMBL/GenBank/DDBJ databases">
        <title>Genome sequence of Vibrio Cholerae HENC-02.</title>
        <authorList>
            <person name="Eppinger M."/>
            <person name="Hasan N.A."/>
            <person name="Sengamalay N."/>
            <person name="Hine E."/>
            <person name="Su Q."/>
            <person name="Daugherty S.C."/>
            <person name="Young S."/>
            <person name="Sadzewicz L."/>
            <person name="Tallon L."/>
            <person name="Cebula T.A."/>
            <person name="Ravel J."/>
            <person name="Colwell R.R."/>
        </authorList>
    </citation>
    <scope>NUCLEOTIDE SEQUENCE [LARGE SCALE GENOMIC DNA]</scope>
    <source>
        <strain evidence="1 2">HENC-02</strain>
    </source>
</reference>
<sequence>GFPNSFESAHG</sequence>
<evidence type="ECO:0000313" key="2">
    <source>
        <dbReference type="Proteomes" id="UP000008367"/>
    </source>
</evidence>
<name>A0A454CWZ2_VIBHA</name>
<evidence type="ECO:0000313" key="1">
    <source>
        <dbReference type="EMBL" id="EKM30936.1"/>
    </source>
</evidence>
<dbReference type="EMBL" id="AJSR01001427">
    <property type="protein sequence ID" value="EKM30936.1"/>
    <property type="molecule type" value="Genomic_DNA"/>
</dbReference>
<gene>
    <name evidence="1" type="ORF">VCHENC02_3366B</name>
</gene>
<feature type="non-terminal residue" evidence="1">
    <location>
        <position position="1"/>
    </location>
</feature>
<accession>A0A454CWZ2</accession>
<dbReference type="Proteomes" id="UP000008367">
    <property type="component" value="Unassembled WGS sequence"/>
</dbReference>
<protein>
    <submittedName>
        <fullName evidence="1">Uncharacterized protein</fullName>
    </submittedName>
</protein>
<comment type="caution">
    <text evidence="1">The sequence shown here is derived from an EMBL/GenBank/DDBJ whole genome shotgun (WGS) entry which is preliminary data.</text>
</comment>
<proteinExistence type="predicted"/>